<feature type="compositionally biased region" description="Low complexity" evidence="1">
    <location>
        <begin position="134"/>
        <end position="147"/>
    </location>
</feature>
<protein>
    <submittedName>
        <fullName evidence="2">Uncharacterized protein</fullName>
    </submittedName>
</protein>
<name>A0A2J6R5L9_HYAVF</name>
<dbReference type="EMBL" id="KZ613955">
    <property type="protein sequence ID" value="PMD33811.1"/>
    <property type="molecule type" value="Genomic_DNA"/>
</dbReference>
<accession>A0A2J6R5L9</accession>
<sequence>MVRISIASSADVLHWLFSLAVPSCRLHSLYITSLLSPLSSPPHYFLYCTFLKQPSPLQLYKKSVQDVLKKDQAQDRSSLESLNPVSCFEYPRRPFHIFRPLPPILLLLTSSSSVPSASRRDTTPPSPPVPYRASSNKPHNSHHSPPSAYRPLTPQVLHEHEHSQLALHQDPTYFHTIHAQHSNQLHTGFDSLGVDVPDSVHYSTVQDPVGMTPLERFEVDSTYPYQQYNSYEPVPPQQYTSYYPQQYSNAAHQSEAQPLQHTPTSLQSAPSNTGSRPQGQSIVYYAPQQEYYYVPTTTYGEATSPGNDLAAVGTQFDGYVPTGYAQTF</sequence>
<reference evidence="2 3" key="1">
    <citation type="submission" date="2016-04" db="EMBL/GenBank/DDBJ databases">
        <title>A degradative enzymes factory behind the ericoid mycorrhizal symbiosis.</title>
        <authorList>
            <consortium name="DOE Joint Genome Institute"/>
            <person name="Martino E."/>
            <person name="Morin E."/>
            <person name="Grelet G."/>
            <person name="Kuo A."/>
            <person name="Kohler A."/>
            <person name="Daghino S."/>
            <person name="Barry K."/>
            <person name="Choi C."/>
            <person name="Cichocki N."/>
            <person name="Clum A."/>
            <person name="Copeland A."/>
            <person name="Hainaut M."/>
            <person name="Haridas S."/>
            <person name="Labutti K."/>
            <person name="Lindquist E."/>
            <person name="Lipzen A."/>
            <person name="Khouja H.-R."/>
            <person name="Murat C."/>
            <person name="Ohm R."/>
            <person name="Olson A."/>
            <person name="Spatafora J."/>
            <person name="Veneault-Fourrey C."/>
            <person name="Henrissat B."/>
            <person name="Grigoriev I."/>
            <person name="Martin F."/>
            <person name="Perotto S."/>
        </authorList>
    </citation>
    <scope>NUCLEOTIDE SEQUENCE [LARGE SCALE GENOMIC DNA]</scope>
    <source>
        <strain evidence="2 3">F</strain>
    </source>
</reference>
<dbReference type="Proteomes" id="UP000235786">
    <property type="component" value="Unassembled WGS sequence"/>
</dbReference>
<keyword evidence="3" id="KW-1185">Reference proteome</keyword>
<dbReference type="OrthoDB" id="3562124at2759"/>
<proteinExistence type="predicted"/>
<dbReference type="AlphaFoldDB" id="A0A2J6R5L9"/>
<feature type="region of interest" description="Disordered" evidence="1">
    <location>
        <begin position="249"/>
        <end position="279"/>
    </location>
</feature>
<gene>
    <name evidence="2" type="ORF">L207DRAFT_146561</name>
</gene>
<evidence type="ECO:0000313" key="2">
    <source>
        <dbReference type="EMBL" id="PMD33811.1"/>
    </source>
</evidence>
<evidence type="ECO:0000313" key="3">
    <source>
        <dbReference type="Proteomes" id="UP000235786"/>
    </source>
</evidence>
<feature type="region of interest" description="Disordered" evidence="1">
    <location>
        <begin position="114"/>
        <end position="151"/>
    </location>
</feature>
<organism evidence="2 3">
    <name type="scientific">Hyaloscypha variabilis (strain UAMH 11265 / GT02V1 / F)</name>
    <name type="common">Meliniomyces variabilis</name>
    <dbReference type="NCBI Taxonomy" id="1149755"/>
    <lineage>
        <taxon>Eukaryota</taxon>
        <taxon>Fungi</taxon>
        <taxon>Dikarya</taxon>
        <taxon>Ascomycota</taxon>
        <taxon>Pezizomycotina</taxon>
        <taxon>Leotiomycetes</taxon>
        <taxon>Helotiales</taxon>
        <taxon>Hyaloscyphaceae</taxon>
        <taxon>Hyaloscypha</taxon>
        <taxon>Hyaloscypha variabilis</taxon>
    </lineage>
</organism>
<evidence type="ECO:0000256" key="1">
    <source>
        <dbReference type="SAM" id="MobiDB-lite"/>
    </source>
</evidence>